<dbReference type="GO" id="GO:1990423">
    <property type="term" value="C:RZZ complex"/>
    <property type="evidence" value="ECO:0007669"/>
    <property type="project" value="TreeGrafter"/>
</dbReference>
<keyword evidence="4" id="KW-1185">Reference proteome</keyword>
<evidence type="ECO:0000259" key="2">
    <source>
        <dbReference type="Pfam" id="PF24520"/>
    </source>
</evidence>
<dbReference type="EMBL" id="OV170224">
    <property type="protein sequence ID" value="CAH0724749.1"/>
    <property type="molecule type" value="Genomic_DNA"/>
</dbReference>
<proteinExistence type="predicted"/>
<dbReference type="GO" id="GO:1903394">
    <property type="term" value="P:protein localization to kinetochore involved in kinetochore assembly"/>
    <property type="evidence" value="ECO:0007669"/>
    <property type="project" value="TreeGrafter"/>
</dbReference>
<dbReference type="InterPro" id="IPR019527">
    <property type="entry name" value="RZZ-complex_KNTC1/ROD_C"/>
</dbReference>
<dbReference type="Proteomes" id="UP000838878">
    <property type="component" value="Chromosome 4"/>
</dbReference>
<dbReference type="GO" id="GO:0000070">
    <property type="term" value="P:mitotic sister chromatid segregation"/>
    <property type="evidence" value="ECO:0007669"/>
    <property type="project" value="TreeGrafter"/>
</dbReference>
<dbReference type="InterPro" id="IPR052802">
    <property type="entry name" value="KNTC1"/>
</dbReference>
<feature type="domain" description="RZZ complex subunit KNTC1/ROD C-terminal" evidence="1">
    <location>
        <begin position="1299"/>
        <end position="1783"/>
    </location>
</feature>
<dbReference type="PANTHER" id="PTHR15688:SF1">
    <property type="entry name" value="KINETOCHORE-ASSOCIATED PROTEIN 1"/>
    <property type="match status" value="1"/>
</dbReference>
<organism evidence="3 4">
    <name type="scientific">Brenthis ino</name>
    <name type="common">lesser marbled fritillary</name>
    <dbReference type="NCBI Taxonomy" id="405034"/>
    <lineage>
        <taxon>Eukaryota</taxon>
        <taxon>Metazoa</taxon>
        <taxon>Ecdysozoa</taxon>
        <taxon>Arthropoda</taxon>
        <taxon>Hexapoda</taxon>
        <taxon>Insecta</taxon>
        <taxon>Pterygota</taxon>
        <taxon>Neoptera</taxon>
        <taxon>Endopterygota</taxon>
        <taxon>Lepidoptera</taxon>
        <taxon>Glossata</taxon>
        <taxon>Ditrysia</taxon>
        <taxon>Papilionoidea</taxon>
        <taxon>Nymphalidae</taxon>
        <taxon>Heliconiinae</taxon>
        <taxon>Argynnini</taxon>
        <taxon>Brenthis</taxon>
    </lineage>
</organism>
<dbReference type="InterPro" id="IPR055403">
    <property type="entry name" value="ARM_KNTC1_1st"/>
</dbReference>
<dbReference type="Pfam" id="PF10493">
    <property type="entry name" value="Rod_C"/>
    <property type="match status" value="1"/>
</dbReference>
<dbReference type="GO" id="GO:0005828">
    <property type="term" value="C:kinetochore microtubule"/>
    <property type="evidence" value="ECO:0007669"/>
    <property type="project" value="TreeGrafter"/>
</dbReference>
<evidence type="ECO:0008006" key="5">
    <source>
        <dbReference type="Google" id="ProtNLM"/>
    </source>
</evidence>
<evidence type="ECO:0000313" key="4">
    <source>
        <dbReference type="Proteomes" id="UP000838878"/>
    </source>
</evidence>
<gene>
    <name evidence="3" type="ORF">BINO364_LOCUS10418</name>
</gene>
<protein>
    <recommendedName>
        <fullName evidence="5">RZZ complex subunit KNTC1/ROD C-terminal domain-containing protein</fullName>
    </recommendedName>
</protein>
<dbReference type="Pfam" id="PF24520">
    <property type="entry name" value="ARM_KNTC1_1st"/>
    <property type="match status" value="1"/>
</dbReference>
<evidence type="ECO:0000259" key="1">
    <source>
        <dbReference type="Pfam" id="PF10493"/>
    </source>
</evidence>
<dbReference type="GO" id="GO:0005737">
    <property type="term" value="C:cytoplasm"/>
    <property type="evidence" value="ECO:0007669"/>
    <property type="project" value="TreeGrafter"/>
</dbReference>
<reference evidence="3" key="1">
    <citation type="submission" date="2021-12" db="EMBL/GenBank/DDBJ databases">
        <authorList>
            <person name="Martin H S."/>
        </authorList>
    </citation>
    <scope>NUCLEOTIDE SEQUENCE</scope>
</reference>
<dbReference type="GO" id="GO:0007094">
    <property type="term" value="P:mitotic spindle assembly checkpoint signaling"/>
    <property type="evidence" value="ECO:0007669"/>
    <property type="project" value="TreeGrafter"/>
</dbReference>
<feature type="non-terminal residue" evidence="3">
    <location>
        <position position="1821"/>
    </location>
</feature>
<dbReference type="GO" id="GO:0031267">
    <property type="term" value="F:small GTPase binding"/>
    <property type="evidence" value="ECO:0007669"/>
    <property type="project" value="TreeGrafter"/>
</dbReference>
<sequence length="1821" mass="210303">MTIIQSCVKKFDCLQPLHVMSAELAFPKIIIFENKRSVVIVDISKAKETNDNYTHSFDSDIVNYIVRGYHLWLVLKSNEVFVINICNNLMIEIKCNSYANYRIQKFTTSGSNLILISESGERLRALLSDEALENEISKGNQEIIICYEKISIPANKQYHVKNVEDEIGFYIDSQKLMMKCNTTGLINVIPTNRDLQYFVQWNEMSIVGDNDKMWFLNENFNLTSKIHSPNYHYYPIGANNDVFYYIEWNKNEIGIHYASISAIEEHNDGSNGAIDIKKTPSSQEILKSKLESLVEITMVGNTLPDQVIPEMQILFNDIDDFNFLINIALKLCKQSLSYKAILYTLQKRIYATNDQTLINLIYDVMVKTDLSEYIIFRGGNFYNDINIFDMNFIELCNIFISKSDADLASICWLKYSEINSTITSENILDILNAIPFNIKMGALVIWFRNFIPPLLEQNPFYIDLFVKWTTDRVLHLEQSTYWPKIGLKFIDSIVDVLETSMKTICIRPISIDNLGVIKDHINYILELKEKYKINMLLSEFSSQSPSEIALIMLRRCYTEDLESYLQESLISYASRFLLDMDDILRSYIESEAASCGGNIDGHRLNILLNAFHSLTNRLECLLNVLKVLDVPWNPTVLTIATNSAALTHKDFTITESDLELTKEIYIELNYAKIKVILKKYNFPLTCTDYILVIHKLVNSSPVDLEDLKVITTILTDFAIYANTLYIDKCLGNCETKSALEYFRNLSLRDRRIIIKTLQNKYEQIITGVTYNPLLERNYIDFMKSSFLLDDIQINKLENLYYLKNSYNIKLDLNSINNHKNCTRELSKFKQNEEILSSSGRGRCVSQLMRQDLLKQSKLITKLCQTSCGRRARKLVESLVLYKDMEDGNNITILSQYKDGQNPTLLLESYNILSEVISNCEEEDIHHLLKYLSILNGLLHASVILKNLSVAWKFQYIFLSMSSVNGLNDLIDFHSSVASKNFLDAQISDILIKSDLIPFRVFAKFMDWSLSTGMALCDKILKIRDKVTKRLLAKVIASQDFDQTLVTSLLLTLRTTDIVEDKMWILELLKGQSESLTPVVMNYLSSSVIRHTFELENILPASTMSHPPQYILKTKFNINLSEIAIAENTEETWDGKVLLFYFLRHNPYTKLDRVVELCNTLNVSLNNGFSLLLISLLTNWDLKYKVLENDLGFREIIVENDVTNLLPKCLILGQSINDKEFLIDVLNDFWKNGEVIIHGCLVSINPYYYEIYFCIYQLMFSAVTESKYLKEYYLLNFLKGYQRKSNPKQYEFELFSGKGMFPEIGHYRLPFHLFMRDDMWSNLKSEITLETYEHWLPVVALLSLDGDIQTAKDMICSNAVKQTMTARKKPDNDVVSKENEPWRLISREEPLLRTAHRCVSYIANMEWASACLFYVLQGCARGADQVAAAQLCYQFSQRWATVQPDNRAVRQMEKLHTTLSTRHALHKIDWACEELIRLSTEPGQLIQALYLHPKFIEKIARHDINRAANEIADKNNINISSIRIQILENMLDKVHKEKKYSPGLDTKDLITAKYILKATCPKMGAIYLSRIAFDDESDYNKCKKLRALQCLMSVVEPDTVMKVSYRERDVLWTSLLELLYIDNLEKIDMPWIVATFMQNKTLALNQLIQASGNNNESMKIAAELAHKFGNVEIIREIIPLLLRACLFEEMIPLLLKFQHPPDKTIYSAWRAIILSPFKRADYPITERQKAKCIQALNLLPVCPVIKDEDLIEIWKNCVRCKCLGLGCLILPYMTPKTRQSLTELHRIDKRNLIISLKNLISESYLVSGAMYVLDNLTTRTYK</sequence>
<name>A0A8J9YA38_9NEOP</name>
<feature type="domain" description="KNTC1 first ARM-repeats" evidence="2">
    <location>
        <begin position="283"/>
        <end position="487"/>
    </location>
</feature>
<accession>A0A8J9YA38</accession>
<dbReference type="OrthoDB" id="343783at2759"/>
<dbReference type="PANTHER" id="PTHR15688">
    <property type="entry name" value="KINETOCHORE-ASSOCIATED PROTEIN 1"/>
    <property type="match status" value="1"/>
</dbReference>
<evidence type="ECO:0000313" key="3">
    <source>
        <dbReference type="EMBL" id="CAH0724749.1"/>
    </source>
</evidence>